<feature type="transmembrane region" description="Helical" evidence="6">
    <location>
        <begin position="44"/>
        <end position="64"/>
    </location>
</feature>
<dbReference type="OrthoDB" id="9780668at2"/>
<dbReference type="InterPro" id="IPR011066">
    <property type="entry name" value="MscS_channel_C_sf"/>
</dbReference>
<dbReference type="InterPro" id="IPR010920">
    <property type="entry name" value="LSM_dom_sf"/>
</dbReference>
<evidence type="ECO:0000313" key="10">
    <source>
        <dbReference type="Proteomes" id="UP000265509"/>
    </source>
</evidence>
<sequence>MTFETDRLLSFLPGLAALVAVILVLALLNFWLRRGQTGEISVTRQALMLLLTATGVLIVIFTLPLSEVSRGQVLSLLGIVITAVIALSSTTFVANAMAGLMLRAVNSFKPGDFIRSPNFFGKVTERGIFHTEIQTEDRDLMTLPNMYLVNNPVTVVHHSGTIISATLSLGYDVHHATIEQLLNEAAEACGLTDPFTLVVDLNDFSVSYRVGGFTDEVNQLLTIKSKLRKKILSTLHNNGVEIVSPAFMNQRQLDPEQKVLPAGESTNPDPEQPAGAVQQENTPEAMIFDKADSAAESEQLKTELEQSRERLKELSTAIKSSDDSTREPLEREQASLAQRVEELSETIAASKAEN</sequence>
<dbReference type="SUPFAM" id="SSF50182">
    <property type="entry name" value="Sm-like ribonucleoproteins"/>
    <property type="match status" value="1"/>
</dbReference>
<feature type="transmembrane region" description="Helical" evidence="6">
    <location>
        <begin position="12"/>
        <end position="32"/>
    </location>
</feature>
<keyword evidence="4 6" id="KW-1133">Transmembrane helix</keyword>
<dbReference type="PANTHER" id="PTHR30221">
    <property type="entry name" value="SMALL-CONDUCTANCE MECHANOSENSITIVE CHANNEL"/>
    <property type="match status" value="1"/>
</dbReference>
<dbReference type="InterPro" id="IPR023408">
    <property type="entry name" value="MscS_beta-dom_sf"/>
</dbReference>
<dbReference type="PANTHER" id="PTHR30221:SF18">
    <property type="entry name" value="SLL0590 PROTEIN"/>
    <property type="match status" value="1"/>
</dbReference>
<comment type="similarity">
    <text evidence="6">Belongs to the MscS (TC 1.A.23) family.</text>
</comment>
<evidence type="ECO:0000256" key="2">
    <source>
        <dbReference type="ARBA" id="ARBA00022475"/>
    </source>
</evidence>
<keyword evidence="2" id="KW-1003">Cell membrane</keyword>
<dbReference type="RefSeq" id="WP_117956693.1">
    <property type="nucleotide sequence ID" value="NZ_QRAN01000021.1"/>
</dbReference>
<keyword evidence="6" id="KW-0997">Cell inner membrane</keyword>
<comment type="caution">
    <text evidence="9">The sequence shown here is derived from an EMBL/GenBank/DDBJ whole genome shotgun (WGS) entry which is preliminary data.</text>
</comment>
<accession>A0A3L7DV81</accession>
<dbReference type="Pfam" id="PF00924">
    <property type="entry name" value="MS_channel_2nd"/>
    <property type="match status" value="1"/>
</dbReference>
<dbReference type="EMBL" id="QRAN01000021">
    <property type="protein sequence ID" value="RLQ20695.1"/>
    <property type="molecule type" value="Genomic_DNA"/>
</dbReference>
<evidence type="ECO:0000256" key="5">
    <source>
        <dbReference type="ARBA" id="ARBA00023136"/>
    </source>
</evidence>
<comment type="subcellular location">
    <subcellularLocation>
        <location evidence="6">Cell inner membrane</location>
        <topology evidence="6">Multi-pass membrane protein</topology>
    </subcellularLocation>
    <subcellularLocation>
        <location evidence="1">Cell membrane</location>
        <topology evidence="1">Multi-pass membrane protein</topology>
    </subcellularLocation>
</comment>
<dbReference type="Gene3D" id="2.30.30.60">
    <property type="match status" value="1"/>
</dbReference>
<dbReference type="AlphaFoldDB" id="A0A3L7DV81"/>
<evidence type="ECO:0000256" key="3">
    <source>
        <dbReference type="ARBA" id="ARBA00022692"/>
    </source>
</evidence>
<feature type="region of interest" description="Disordered" evidence="7">
    <location>
        <begin position="259"/>
        <end position="278"/>
    </location>
</feature>
<proteinExistence type="inferred from homology"/>
<comment type="subunit">
    <text evidence="6">Homoheptamer.</text>
</comment>
<keyword evidence="5 6" id="KW-0472">Membrane</keyword>
<dbReference type="GO" id="GO:0008381">
    <property type="term" value="F:mechanosensitive monoatomic ion channel activity"/>
    <property type="evidence" value="ECO:0007669"/>
    <property type="project" value="InterPro"/>
</dbReference>
<evidence type="ECO:0000313" key="9">
    <source>
        <dbReference type="EMBL" id="RLQ20695.1"/>
    </source>
</evidence>
<feature type="compositionally biased region" description="Basic and acidic residues" evidence="7">
    <location>
        <begin position="291"/>
        <end position="313"/>
    </location>
</feature>
<keyword evidence="6" id="KW-0406">Ion transport</keyword>
<dbReference type="InterPro" id="IPR006685">
    <property type="entry name" value="MscS_channel_2nd"/>
</dbReference>
<reference evidence="9 10" key="1">
    <citation type="submission" date="2018-07" db="EMBL/GenBank/DDBJ databases">
        <title>Halioglobus sp. genome submission.</title>
        <authorList>
            <person name="Ye M.-Q."/>
            <person name="Du Z.-J."/>
        </authorList>
    </citation>
    <scope>NUCLEOTIDE SEQUENCE [LARGE SCALE GENOMIC DNA]</scope>
    <source>
        <strain evidence="9 10">U0301</strain>
    </source>
</reference>
<evidence type="ECO:0000256" key="1">
    <source>
        <dbReference type="ARBA" id="ARBA00004651"/>
    </source>
</evidence>
<name>A0A3L7DV81_9GAMM</name>
<keyword evidence="6" id="KW-0407">Ion channel</keyword>
<keyword evidence="6" id="KW-0813">Transport</keyword>
<feature type="transmembrane region" description="Helical" evidence="6">
    <location>
        <begin position="76"/>
        <end position="102"/>
    </location>
</feature>
<evidence type="ECO:0000256" key="4">
    <source>
        <dbReference type="ARBA" id="ARBA00022989"/>
    </source>
</evidence>
<keyword evidence="3 6" id="KW-0812">Transmembrane</keyword>
<dbReference type="Gene3D" id="3.30.70.100">
    <property type="match status" value="1"/>
</dbReference>
<evidence type="ECO:0000256" key="6">
    <source>
        <dbReference type="RuleBase" id="RU369025"/>
    </source>
</evidence>
<organism evidence="9 10">
    <name type="scientific">Seongchinamella sediminis</name>
    <dbReference type="NCBI Taxonomy" id="2283635"/>
    <lineage>
        <taxon>Bacteria</taxon>
        <taxon>Pseudomonadati</taxon>
        <taxon>Pseudomonadota</taxon>
        <taxon>Gammaproteobacteria</taxon>
        <taxon>Cellvibrionales</taxon>
        <taxon>Halieaceae</taxon>
        <taxon>Seongchinamella</taxon>
    </lineage>
</organism>
<dbReference type="InterPro" id="IPR045275">
    <property type="entry name" value="MscS_archaea/bacteria_type"/>
</dbReference>
<keyword evidence="10" id="KW-1185">Reference proteome</keyword>
<dbReference type="SUPFAM" id="SSF82689">
    <property type="entry name" value="Mechanosensitive channel protein MscS (YggB), C-terminal domain"/>
    <property type="match status" value="1"/>
</dbReference>
<feature type="domain" description="Mechanosensitive ion channel MscS" evidence="8">
    <location>
        <begin position="92"/>
        <end position="153"/>
    </location>
</feature>
<evidence type="ECO:0000256" key="7">
    <source>
        <dbReference type="SAM" id="MobiDB-lite"/>
    </source>
</evidence>
<feature type="region of interest" description="Disordered" evidence="7">
    <location>
        <begin position="291"/>
        <end position="336"/>
    </location>
</feature>
<dbReference type="GO" id="GO:0005886">
    <property type="term" value="C:plasma membrane"/>
    <property type="evidence" value="ECO:0007669"/>
    <property type="project" value="UniProtKB-SubCell"/>
</dbReference>
<feature type="compositionally biased region" description="Basic and acidic residues" evidence="7">
    <location>
        <begin position="320"/>
        <end position="333"/>
    </location>
</feature>
<gene>
    <name evidence="9" type="ORF">DWB85_16325</name>
</gene>
<protein>
    <recommendedName>
        <fullName evidence="6">Small-conductance mechanosensitive channel</fullName>
    </recommendedName>
</protein>
<comment type="caution">
    <text evidence="6">Lacks conserved residue(s) required for the propagation of feature annotation.</text>
</comment>
<comment type="function">
    <text evidence="6">Mechanosensitive channel that participates in the regulation of osmotic pressure changes within the cell, opening in response to stretch forces in the membrane lipid bilayer, without the need for other proteins. Contributes to normal resistance to hypoosmotic shock. Forms an ion channel of 1.0 nanosiemens conductance with a slight preference for anions.</text>
</comment>
<evidence type="ECO:0000259" key="8">
    <source>
        <dbReference type="Pfam" id="PF00924"/>
    </source>
</evidence>
<dbReference type="Proteomes" id="UP000265509">
    <property type="component" value="Unassembled WGS sequence"/>
</dbReference>